<evidence type="ECO:0000313" key="2">
    <source>
        <dbReference type="Proteomes" id="UP000515160"/>
    </source>
</evidence>
<keyword evidence="1" id="KW-0472">Membrane</keyword>
<dbReference type="Proteomes" id="UP000515160">
    <property type="component" value="Chromosome 2L"/>
</dbReference>
<dbReference type="AlphaFoldDB" id="A0A9C6SR37"/>
<organism evidence="2 3">
    <name type="scientific">Drosophila albomicans</name>
    <name type="common">Fruit fly</name>
    <dbReference type="NCBI Taxonomy" id="7291"/>
    <lineage>
        <taxon>Eukaryota</taxon>
        <taxon>Metazoa</taxon>
        <taxon>Ecdysozoa</taxon>
        <taxon>Arthropoda</taxon>
        <taxon>Hexapoda</taxon>
        <taxon>Insecta</taxon>
        <taxon>Pterygota</taxon>
        <taxon>Neoptera</taxon>
        <taxon>Endopterygota</taxon>
        <taxon>Diptera</taxon>
        <taxon>Brachycera</taxon>
        <taxon>Muscomorpha</taxon>
        <taxon>Ephydroidea</taxon>
        <taxon>Drosophilidae</taxon>
        <taxon>Drosophila</taxon>
    </lineage>
</organism>
<evidence type="ECO:0000256" key="1">
    <source>
        <dbReference type="SAM" id="Phobius"/>
    </source>
</evidence>
<dbReference type="GeneID" id="127565037"/>
<sequence>MNISWETGVSFLRDFVTSPVVALTFTSVVGYKIYRNLSHRFAHPSYDDEDYKRQGHVELPTPLKDLRMSTRNLAIYNANNNNGILLLALEGVIYDVSSCEDFGPNGSLKELTGTDILTYIKKSAKEEGKSFENHLHGWKNMLDDRFYVAGVLLDYDEGSDGDGKQQTEQTAETD</sequence>
<dbReference type="InterPro" id="IPR036400">
    <property type="entry name" value="Cyt_B5-like_heme/steroid_sf"/>
</dbReference>
<gene>
    <name evidence="3" type="primary">LOC127565037</name>
</gene>
<dbReference type="Gene3D" id="3.10.120.10">
    <property type="entry name" value="Cytochrome b5-like heme/steroid binding domain"/>
    <property type="match status" value="1"/>
</dbReference>
<dbReference type="SUPFAM" id="SSF55856">
    <property type="entry name" value="Cytochrome b5-like heme/steroid binding domain"/>
    <property type="match status" value="1"/>
</dbReference>
<evidence type="ECO:0000313" key="3">
    <source>
        <dbReference type="RefSeq" id="XP_051857970.1"/>
    </source>
</evidence>
<dbReference type="OrthoDB" id="547796at2759"/>
<accession>A0A9C6SR37</accession>
<proteinExistence type="predicted"/>
<dbReference type="RefSeq" id="XP_051857970.1">
    <property type="nucleotide sequence ID" value="XM_052002010.1"/>
</dbReference>
<keyword evidence="1" id="KW-1133">Transmembrane helix</keyword>
<reference evidence="3" key="1">
    <citation type="submission" date="2025-08" db="UniProtKB">
        <authorList>
            <consortium name="RefSeq"/>
        </authorList>
    </citation>
    <scope>IDENTIFICATION</scope>
    <source>
        <strain evidence="3">15112-1751.03</strain>
        <tissue evidence="3">Whole Adult</tissue>
    </source>
</reference>
<keyword evidence="1" id="KW-0812">Transmembrane</keyword>
<name>A0A9C6SR37_DROAB</name>
<keyword evidence="2" id="KW-1185">Reference proteome</keyword>
<protein>
    <submittedName>
        <fullName evidence="3">Uncharacterized protein LOC127565037</fullName>
    </submittedName>
</protein>
<feature type="transmembrane region" description="Helical" evidence="1">
    <location>
        <begin position="15"/>
        <end position="34"/>
    </location>
</feature>